<dbReference type="Pfam" id="PF00202">
    <property type="entry name" value="Aminotran_3"/>
    <property type="match status" value="1"/>
</dbReference>
<dbReference type="InterPro" id="IPR015421">
    <property type="entry name" value="PyrdxlP-dep_Trfase_major"/>
</dbReference>
<dbReference type="SUPFAM" id="SSF53383">
    <property type="entry name" value="PLP-dependent transferases"/>
    <property type="match status" value="1"/>
</dbReference>
<dbReference type="InterPro" id="IPR015424">
    <property type="entry name" value="PyrdxlP-dep_Trfase"/>
</dbReference>
<comment type="caution">
    <text evidence="1">The sequence shown here is derived from an EMBL/GenBank/DDBJ whole genome shotgun (WGS) entry which is preliminary data.</text>
</comment>
<evidence type="ECO:0000313" key="1">
    <source>
        <dbReference type="EMBL" id="CAK0824009.1"/>
    </source>
</evidence>
<accession>A0ABN9RXB0</accession>
<proteinExistence type="predicted"/>
<dbReference type="Gene3D" id="3.40.640.10">
    <property type="entry name" value="Type I PLP-dependent aspartate aminotransferase-like (Major domain)"/>
    <property type="match status" value="1"/>
</dbReference>
<dbReference type="Proteomes" id="UP001189429">
    <property type="component" value="Unassembled WGS sequence"/>
</dbReference>
<reference evidence="1" key="1">
    <citation type="submission" date="2023-10" db="EMBL/GenBank/DDBJ databases">
        <authorList>
            <person name="Chen Y."/>
            <person name="Shah S."/>
            <person name="Dougan E. K."/>
            <person name="Thang M."/>
            <person name="Chan C."/>
        </authorList>
    </citation>
    <scope>NUCLEOTIDE SEQUENCE [LARGE SCALE GENOMIC DNA]</scope>
</reference>
<protein>
    <submittedName>
        <fullName evidence="1">Uncharacterized protein</fullName>
    </submittedName>
</protein>
<dbReference type="EMBL" id="CAUYUJ010008458">
    <property type="protein sequence ID" value="CAK0824009.1"/>
    <property type="molecule type" value="Genomic_DNA"/>
</dbReference>
<evidence type="ECO:0000313" key="2">
    <source>
        <dbReference type="Proteomes" id="UP001189429"/>
    </source>
</evidence>
<name>A0ABN9RXB0_9DINO</name>
<sequence>MLDITQALFGTRAAQSRYLAEKAWASFVALDNSLPQDVWDVVWDDSVGHTLASFVAADIPIEACHALLRSCMLGRSVHEMRLPLSTEAGAIFEELRIWHASWQLAKATHVIFDFENNFGWHALPANDPAWKSEQFLEDWMGIARGGCRGEDQAERFNILSGPLVPSELASQVEVLLPPEYKLISIAGSGTEAVESFYDIANSYLTARIGMPVPDAKLLFFRGAYVGGAHGLQGANGTRDIARHAISPSRVEDGHMIDDGPYTRAALDDWEALLDGRYENSPESAALTKAEQDCLTRIEVQVERLEAAGYHVGGVVVEYVLARTLVGLRPSFVSGLRQLLHAKHCLLFEDAVMVGLRTGAPFLGSACSSAQPDFVAIGKAFGFSGVLENTQRNLRLRIGSENLNGYLTCRISCADVLRATTVLRSIHSRGLMLNAHERGRRLKMRLRQQGLVVWGLGLMLGYDNERGLMLNAKVLFSRCLPTLAFDESGGGDVDKVYAVGGADAKRVAARFVALKIEECGVVGEGVAEARKAAHASPFLNILMMQGAASDFVVGRRILCQFLMVARWLYPNKARYGHVGADLVNALGASCDNLVAKLYVGKT</sequence>
<dbReference type="InterPro" id="IPR005814">
    <property type="entry name" value="Aminotrans_3"/>
</dbReference>
<gene>
    <name evidence="1" type="ORF">PCOR1329_LOCUS24543</name>
</gene>
<organism evidence="1 2">
    <name type="scientific">Prorocentrum cordatum</name>
    <dbReference type="NCBI Taxonomy" id="2364126"/>
    <lineage>
        <taxon>Eukaryota</taxon>
        <taxon>Sar</taxon>
        <taxon>Alveolata</taxon>
        <taxon>Dinophyceae</taxon>
        <taxon>Prorocentrales</taxon>
        <taxon>Prorocentraceae</taxon>
        <taxon>Prorocentrum</taxon>
    </lineage>
</organism>
<keyword evidence="2" id="KW-1185">Reference proteome</keyword>